<dbReference type="AlphaFoldDB" id="A0A1H0UEX1"/>
<organism evidence="1 2">
    <name type="scientific">Clostridium gasigenes</name>
    <dbReference type="NCBI Taxonomy" id="94869"/>
    <lineage>
        <taxon>Bacteria</taxon>
        <taxon>Bacillati</taxon>
        <taxon>Bacillota</taxon>
        <taxon>Clostridia</taxon>
        <taxon>Eubacteriales</taxon>
        <taxon>Clostridiaceae</taxon>
        <taxon>Clostridium</taxon>
    </lineage>
</organism>
<dbReference type="SFLD" id="SFLDG01135">
    <property type="entry name" value="C1.5.6:_HAD__Beta-PGM__Phospha"/>
    <property type="match status" value="1"/>
</dbReference>
<dbReference type="Pfam" id="PF13419">
    <property type="entry name" value="HAD_2"/>
    <property type="match status" value="1"/>
</dbReference>
<dbReference type="SUPFAM" id="SSF56784">
    <property type="entry name" value="HAD-like"/>
    <property type="match status" value="1"/>
</dbReference>
<evidence type="ECO:0000313" key="1">
    <source>
        <dbReference type="EMBL" id="SDP64538.1"/>
    </source>
</evidence>
<dbReference type="InterPro" id="IPR023214">
    <property type="entry name" value="HAD_sf"/>
</dbReference>
<dbReference type="InterPro" id="IPR006439">
    <property type="entry name" value="HAD-SF_hydro_IA"/>
</dbReference>
<dbReference type="NCBIfam" id="TIGR01549">
    <property type="entry name" value="HAD-SF-IA-v1"/>
    <property type="match status" value="1"/>
</dbReference>
<name>A0A1H0UEX1_9CLOT</name>
<accession>A0A1H0UEX1</accession>
<dbReference type="InterPro" id="IPR036412">
    <property type="entry name" value="HAD-like_sf"/>
</dbReference>
<sequence length="216" mass="24950">MYKAIIFDLDGTLLDTLEDLANACNYALKECGLGTYEVNKYKKFVGDGRYKLIERIIPKEDYTEDLFNKVLKLYDDYYLEHMVDETKPYEGICELLDELRGLGIKLAVVSNKPHEFTTEMVNNYFNNKIDIVFGQRKNYQVKPNPETIFEVMNEFELEKEECVYVGDSNVDMQTAKNAEVKSIGVSWGFRGRKELEESGANIVVDTVEELRSVLMN</sequence>
<dbReference type="OrthoDB" id="9807630at2"/>
<reference evidence="1 2" key="1">
    <citation type="submission" date="2016-10" db="EMBL/GenBank/DDBJ databases">
        <authorList>
            <person name="de Groot N.N."/>
        </authorList>
    </citation>
    <scope>NUCLEOTIDE SEQUENCE [LARGE SCALE GENOMIC DNA]</scope>
    <source>
        <strain evidence="1 2">DSM 12272</strain>
    </source>
</reference>
<dbReference type="SFLD" id="SFLDS00003">
    <property type="entry name" value="Haloacid_Dehalogenase"/>
    <property type="match status" value="1"/>
</dbReference>
<dbReference type="InterPro" id="IPR006549">
    <property type="entry name" value="HAD-SF_hydro_IIIA"/>
</dbReference>
<dbReference type="PANTHER" id="PTHR43434:SF1">
    <property type="entry name" value="PHOSPHOGLYCOLATE PHOSPHATASE"/>
    <property type="match status" value="1"/>
</dbReference>
<dbReference type="RefSeq" id="WP_089971364.1">
    <property type="nucleotide sequence ID" value="NZ_FNJM01000010.1"/>
</dbReference>
<proteinExistence type="predicted"/>
<dbReference type="NCBIfam" id="TIGR01662">
    <property type="entry name" value="HAD-SF-IIIA"/>
    <property type="match status" value="1"/>
</dbReference>
<dbReference type="FunFam" id="3.40.50.1000:FF:000022">
    <property type="entry name" value="Phosphoglycolate phosphatase"/>
    <property type="match status" value="1"/>
</dbReference>
<dbReference type="PRINTS" id="PR00413">
    <property type="entry name" value="HADHALOGNASE"/>
</dbReference>
<dbReference type="GO" id="GO:0005829">
    <property type="term" value="C:cytosol"/>
    <property type="evidence" value="ECO:0007669"/>
    <property type="project" value="TreeGrafter"/>
</dbReference>
<dbReference type="EMBL" id="FNJM01000010">
    <property type="protein sequence ID" value="SDP64538.1"/>
    <property type="molecule type" value="Genomic_DNA"/>
</dbReference>
<keyword evidence="2" id="KW-1185">Reference proteome</keyword>
<dbReference type="Gene3D" id="1.10.150.240">
    <property type="entry name" value="Putative phosphatase, domain 2"/>
    <property type="match status" value="1"/>
</dbReference>
<dbReference type="Proteomes" id="UP000198597">
    <property type="component" value="Unassembled WGS sequence"/>
</dbReference>
<dbReference type="STRING" id="94869.SAMN04488529_11076"/>
<dbReference type="PANTHER" id="PTHR43434">
    <property type="entry name" value="PHOSPHOGLYCOLATE PHOSPHATASE"/>
    <property type="match status" value="1"/>
</dbReference>
<protein>
    <submittedName>
        <fullName evidence="1">Phosphoglycolate phosphatase</fullName>
    </submittedName>
</protein>
<dbReference type="InterPro" id="IPR023198">
    <property type="entry name" value="PGP-like_dom2"/>
</dbReference>
<dbReference type="GO" id="GO:0008967">
    <property type="term" value="F:phosphoglycolate phosphatase activity"/>
    <property type="evidence" value="ECO:0007669"/>
    <property type="project" value="TreeGrafter"/>
</dbReference>
<dbReference type="InterPro" id="IPR041492">
    <property type="entry name" value="HAD_2"/>
</dbReference>
<dbReference type="InterPro" id="IPR050155">
    <property type="entry name" value="HAD-like_hydrolase_sf"/>
</dbReference>
<dbReference type="SFLD" id="SFLDG01129">
    <property type="entry name" value="C1.5:_HAD__Beta-PGM__Phosphata"/>
    <property type="match status" value="1"/>
</dbReference>
<evidence type="ECO:0000313" key="2">
    <source>
        <dbReference type="Proteomes" id="UP000198597"/>
    </source>
</evidence>
<gene>
    <name evidence="1" type="ORF">SAMN04488529_11076</name>
</gene>
<dbReference type="Gene3D" id="3.40.50.1000">
    <property type="entry name" value="HAD superfamily/HAD-like"/>
    <property type="match status" value="1"/>
</dbReference>
<dbReference type="GO" id="GO:0006281">
    <property type="term" value="P:DNA repair"/>
    <property type="evidence" value="ECO:0007669"/>
    <property type="project" value="TreeGrafter"/>
</dbReference>